<comment type="caution">
    <text evidence="2">The sequence shown here is derived from an EMBL/GenBank/DDBJ whole genome shotgun (WGS) entry which is preliminary data.</text>
</comment>
<gene>
    <name evidence="2" type="ORF">CFIO01_03987</name>
</gene>
<sequence length="299" mass="33316">MPAANPVLIQDIPRSRNEPPPVFLIHDASGLLTSYFKVGTLGRKVYGIWDPKFDADGIGGWQSVKEIAEAYIRLIKRVMLRGEIVLGGWSFGGVLAVHIAHMLATSGRGLRVSRIILIDSVYPRCPRPEAQKEPAKLHHAPALPGINQETRDKLMTALMRATCLSDQWDPPSWALPRTGVLGTARSRDVDPTPPHAVLIRAKDLVPMADPAEKCPLDRTRFLPQLGWEDMLEGFVEQVIETSGNHYSVFDPEHRQDIPQHLVELIPATIRCCEPMVRDWQHQPDEHISANPPPGLYAVT</sequence>
<dbReference type="OrthoDB" id="329835at2759"/>
<dbReference type="InterPro" id="IPR001031">
    <property type="entry name" value="Thioesterase"/>
</dbReference>
<dbReference type="Proteomes" id="UP000020467">
    <property type="component" value="Unassembled WGS sequence"/>
</dbReference>
<name>A0A010RZE0_9PEZI</name>
<accession>A0A010RZE0</accession>
<protein>
    <submittedName>
        <fullName evidence="2">Thioesterase</fullName>
    </submittedName>
</protein>
<dbReference type="HOGENOM" id="CLU_066049_0_0_1"/>
<keyword evidence="3" id="KW-1185">Reference proteome</keyword>
<dbReference type="EMBL" id="JARH01000691">
    <property type="protein sequence ID" value="EXF77648.1"/>
    <property type="molecule type" value="Genomic_DNA"/>
</dbReference>
<evidence type="ECO:0000313" key="2">
    <source>
        <dbReference type="EMBL" id="EXF77648.1"/>
    </source>
</evidence>
<dbReference type="KEGG" id="cfj:CFIO01_03987"/>
<dbReference type="AlphaFoldDB" id="A0A010RZE0"/>
<evidence type="ECO:0000313" key="3">
    <source>
        <dbReference type="Proteomes" id="UP000020467"/>
    </source>
</evidence>
<feature type="domain" description="Thioesterase" evidence="1">
    <location>
        <begin position="57"/>
        <end position="136"/>
    </location>
</feature>
<dbReference type="Gene3D" id="3.40.50.1820">
    <property type="entry name" value="alpha/beta hydrolase"/>
    <property type="match status" value="1"/>
</dbReference>
<dbReference type="InterPro" id="IPR029058">
    <property type="entry name" value="AB_hydrolase_fold"/>
</dbReference>
<dbReference type="Pfam" id="PF00975">
    <property type="entry name" value="Thioesterase"/>
    <property type="match status" value="1"/>
</dbReference>
<dbReference type="SUPFAM" id="SSF53474">
    <property type="entry name" value="alpha/beta-Hydrolases"/>
    <property type="match status" value="1"/>
</dbReference>
<reference evidence="2 3" key="1">
    <citation type="submission" date="2014-02" db="EMBL/GenBank/DDBJ databases">
        <title>The genome sequence of Colletotrichum fioriniae PJ7.</title>
        <authorList>
            <person name="Baroncelli R."/>
            <person name="Thon M.R."/>
        </authorList>
    </citation>
    <scope>NUCLEOTIDE SEQUENCE [LARGE SCALE GENOMIC DNA]</scope>
    <source>
        <strain evidence="2 3">PJ7</strain>
    </source>
</reference>
<dbReference type="eggNOG" id="ENOG502S3GI">
    <property type="taxonomic scope" value="Eukaryota"/>
</dbReference>
<proteinExistence type="predicted"/>
<evidence type="ECO:0000259" key="1">
    <source>
        <dbReference type="Pfam" id="PF00975"/>
    </source>
</evidence>
<organism evidence="2 3">
    <name type="scientific">Colletotrichum fioriniae PJ7</name>
    <dbReference type="NCBI Taxonomy" id="1445577"/>
    <lineage>
        <taxon>Eukaryota</taxon>
        <taxon>Fungi</taxon>
        <taxon>Dikarya</taxon>
        <taxon>Ascomycota</taxon>
        <taxon>Pezizomycotina</taxon>
        <taxon>Sordariomycetes</taxon>
        <taxon>Hypocreomycetidae</taxon>
        <taxon>Glomerellales</taxon>
        <taxon>Glomerellaceae</taxon>
        <taxon>Colletotrichum</taxon>
        <taxon>Colletotrichum acutatum species complex</taxon>
    </lineage>
</organism>